<dbReference type="FunFam" id="3.40.50.200:FF:000015">
    <property type="entry name" value="Tripeptidyl peptidase A"/>
    <property type="match status" value="1"/>
</dbReference>
<dbReference type="PROSITE" id="PS51695">
    <property type="entry name" value="SEDOLISIN"/>
    <property type="match status" value="1"/>
</dbReference>
<feature type="binding site" evidence="15">
    <location>
        <position position="569"/>
    </location>
    <ligand>
        <name>Ca(2+)</name>
        <dbReference type="ChEBI" id="CHEBI:29108"/>
    </ligand>
</feature>
<protein>
    <recommendedName>
        <fullName evidence="4">tripeptidyl-peptidase II</fullName>
        <ecNumber evidence="4">3.4.14.10</ecNumber>
    </recommendedName>
</protein>
<dbReference type="RefSeq" id="XP_007911393.1">
    <property type="nucleotide sequence ID" value="XM_007913202.1"/>
</dbReference>
<feature type="active site" description="Charge relay system" evidence="15">
    <location>
        <position position="276"/>
    </location>
</feature>
<dbReference type="PANTHER" id="PTHR14218:SF34">
    <property type="entry name" value="TRIPEPTIDYL-PEPTIDASE SED4"/>
    <property type="match status" value="1"/>
</dbReference>
<dbReference type="SMART" id="SM00944">
    <property type="entry name" value="Pro-kuma_activ"/>
    <property type="match status" value="1"/>
</dbReference>
<keyword evidence="10 15" id="KW-0720">Serine protease</keyword>
<dbReference type="EC" id="3.4.14.10" evidence="4"/>
<evidence type="ECO:0000256" key="8">
    <source>
        <dbReference type="ARBA" id="ARBA00022729"/>
    </source>
</evidence>
<dbReference type="GO" id="GO:0005576">
    <property type="term" value="C:extracellular region"/>
    <property type="evidence" value="ECO:0007669"/>
    <property type="project" value="UniProtKB-SubCell"/>
</dbReference>
<keyword evidence="19" id="KW-1185">Reference proteome</keyword>
<dbReference type="GO" id="GO:0046872">
    <property type="term" value="F:metal ion binding"/>
    <property type="evidence" value="ECO:0007669"/>
    <property type="project" value="UniProtKB-UniRule"/>
</dbReference>
<dbReference type="HOGENOM" id="CLU_013783_3_3_1"/>
<dbReference type="CDD" id="cd04056">
    <property type="entry name" value="Peptidases_S53"/>
    <property type="match status" value="1"/>
</dbReference>
<evidence type="ECO:0000256" key="3">
    <source>
        <dbReference type="ARBA" id="ARBA00004239"/>
    </source>
</evidence>
<keyword evidence="12" id="KW-0843">Virulence</keyword>
<evidence type="ECO:0000256" key="15">
    <source>
        <dbReference type="PROSITE-ProRule" id="PRU01032"/>
    </source>
</evidence>
<evidence type="ECO:0000256" key="16">
    <source>
        <dbReference type="SAM" id="SignalP"/>
    </source>
</evidence>
<sequence>MLPHSRLLAIAGILDVVLGGVHEKLIMVPQGWFLSSSVLTSNHVATFSVVLNRDFTNLQSQLLEVSTPGHPNYGKYLDHDAVNSAFAPSADAVSSVVGWLKSKGISDYKVDNGFVDFVADIVTANSIFNASYQYYSNNGATKLRTLQYSIPDNLQDHIAFVEPGTFFGQANKKSPVVPTKTKRGNSDFASTAAVDAACATSITPPCLKQLYYVGDYKADRSSGSRIGFGSFLNESALYSDLEQFEELFNIPSQNISKVLIAGGVDDQDPSHGNYGEANLDAQTIIGVAHPLPVTEFITGGSPPFIPTIGQPTPADNYNEPYVPFLRYLLSKKNSEIPQVISISYGDQEDGVPLDYARTTCNLIALLGLRGISVLSSSGDGGVGGACLAPDFKTAEFGKLFPASCPYITAVGGTSAATIPEVAWNQSGGGFSGYFQRPWYQDLTIPHYLATQVSPATYKYYKPYVNFSGRAWPDVAAHSLYPYFEVIYGGEQAGSGGTSASSPTFAAIVGLLNDARLRAGKPTLGFLNPFIYSIGQSGFVDITEGYTYGCLGSKPEYGSVPGARWNATTGWDPTTGFGTPNFQRLKKIVLKL</sequence>
<dbReference type="GO" id="GO:0004252">
    <property type="term" value="F:serine-type endopeptidase activity"/>
    <property type="evidence" value="ECO:0007669"/>
    <property type="project" value="UniProtKB-UniRule"/>
</dbReference>
<dbReference type="AlphaFoldDB" id="R8BX32"/>
<evidence type="ECO:0000256" key="11">
    <source>
        <dbReference type="ARBA" id="ARBA00022837"/>
    </source>
</evidence>
<dbReference type="eggNOG" id="ENOG502QR6D">
    <property type="taxonomic scope" value="Eukaryota"/>
</dbReference>
<dbReference type="CDD" id="cd11377">
    <property type="entry name" value="Pro-peptidase_S53"/>
    <property type="match status" value="1"/>
</dbReference>
<gene>
    <name evidence="18" type="ORF">UCRPA7_608</name>
</gene>
<name>R8BX32_PHAM7</name>
<dbReference type="OrthoDB" id="409122at2759"/>
<keyword evidence="5" id="KW-0964">Secreted</keyword>
<evidence type="ECO:0000256" key="2">
    <source>
        <dbReference type="ARBA" id="ARBA00002451"/>
    </source>
</evidence>
<feature type="signal peptide" evidence="16">
    <location>
        <begin position="1"/>
        <end position="19"/>
    </location>
</feature>
<dbReference type="SUPFAM" id="SSF52743">
    <property type="entry name" value="Subtilisin-like"/>
    <property type="match status" value="1"/>
</dbReference>
<feature type="chain" id="PRO_5004452352" description="tripeptidyl-peptidase II" evidence="16">
    <location>
        <begin position="20"/>
        <end position="591"/>
    </location>
</feature>
<dbReference type="SUPFAM" id="SSF54897">
    <property type="entry name" value="Protease propeptides/inhibitors"/>
    <property type="match status" value="1"/>
</dbReference>
<evidence type="ECO:0000256" key="4">
    <source>
        <dbReference type="ARBA" id="ARBA00012462"/>
    </source>
</evidence>
<keyword evidence="11 15" id="KW-0106">Calcium</keyword>
<organism evidence="18 19">
    <name type="scientific">Phaeoacremonium minimum (strain UCR-PA7)</name>
    <name type="common">Esca disease fungus</name>
    <name type="synonym">Togninia minima</name>
    <dbReference type="NCBI Taxonomy" id="1286976"/>
    <lineage>
        <taxon>Eukaryota</taxon>
        <taxon>Fungi</taxon>
        <taxon>Dikarya</taxon>
        <taxon>Ascomycota</taxon>
        <taxon>Pezizomycotina</taxon>
        <taxon>Sordariomycetes</taxon>
        <taxon>Sordariomycetidae</taxon>
        <taxon>Togniniales</taxon>
        <taxon>Togniniaceae</taxon>
        <taxon>Phaeoacremonium</taxon>
    </lineage>
</organism>
<reference evidence="19" key="1">
    <citation type="journal article" date="2013" name="Genome Announc.">
        <title>Draft genome sequence of the ascomycete Phaeoacremonium aleophilum strain UCR-PA7, a causal agent of the esca disease complex in grapevines.</title>
        <authorList>
            <person name="Blanco-Ulate B."/>
            <person name="Rolshausen P."/>
            <person name="Cantu D."/>
        </authorList>
    </citation>
    <scope>NUCLEOTIDE SEQUENCE [LARGE SCALE GENOMIC DNA]</scope>
    <source>
        <strain evidence="19">UCR-PA7</strain>
    </source>
</reference>
<evidence type="ECO:0000256" key="13">
    <source>
        <dbReference type="ARBA" id="ARBA00023145"/>
    </source>
</evidence>
<keyword evidence="8 16" id="KW-0732">Signal</keyword>
<dbReference type="GO" id="GO:0006508">
    <property type="term" value="P:proteolysis"/>
    <property type="evidence" value="ECO:0007669"/>
    <property type="project" value="UniProtKB-KW"/>
</dbReference>
<evidence type="ECO:0000259" key="17">
    <source>
        <dbReference type="PROSITE" id="PS51695"/>
    </source>
</evidence>
<dbReference type="InterPro" id="IPR036852">
    <property type="entry name" value="Peptidase_S8/S53_dom_sf"/>
</dbReference>
<comment type="function">
    <text evidence="2">Secreted tripeptidyl-peptidase which degrades proteins at acidic pHs and is involved in virulence.</text>
</comment>
<accession>R8BX32</accession>
<feature type="domain" description="Peptidase S53" evidence="17">
    <location>
        <begin position="201"/>
        <end position="591"/>
    </location>
</feature>
<evidence type="ECO:0000313" key="18">
    <source>
        <dbReference type="EMBL" id="EOO03885.1"/>
    </source>
</evidence>
<dbReference type="InterPro" id="IPR030400">
    <property type="entry name" value="Sedolisin_dom"/>
</dbReference>
<keyword evidence="13" id="KW-0865">Zymogen</keyword>
<evidence type="ECO:0000256" key="1">
    <source>
        <dbReference type="ARBA" id="ARBA00001910"/>
    </source>
</evidence>
<feature type="binding site" evidence="15">
    <location>
        <position position="571"/>
    </location>
    <ligand>
        <name>Ca(2+)</name>
        <dbReference type="ChEBI" id="CHEBI:29108"/>
    </ligand>
</feature>
<comment type="subcellular location">
    <subcellularLocation>
        <location evidence="3">Secreted</location>
        <location evidence="3">Extracellular space</location>
    </subcellularLocation>
</comment>
<feature type="active site" description="Charge relay system" evidence="15">
    <location>
        <position position="498"/>
    </location>
</feature>
<evidence type="ECO:0000256" key="10">
    <source>
        <dbReference type="ARBA" id="ARBA00022825"/>
    </source>
</evidence>
<evidence type="ECO:0000256" key="7">
    <source>
        <dbReference type="ARBA" id="ARBA00022723"/>
    </source>
</evidence>
<comment type="cofactor">
    <cofactor evidence="15">
        <name>Ca(2+)</name>
        <dbReference type="ChEBI" id="CHEBI:29108"/>
    </cofactor>
    <text evidence="15">Binds 1 Ca(2+) ion per subunit.</text>
</comment>
<evidence type="ECO:0000256" key="5">
    <source>
        <dbReference type="ARBA" id="ARBA00022525"/>
    </source>
</evidence>
<dbReference type="Gene3D" id="3.40.50.200">
    <property type="entry name" value="Peptidase S8/S53 domain"/>
    <property type="match status" value="1"/>
</dbReference>
<dbReference type="Proteomes" id="UP000014074">
    <property type="component" value="Unassembled WGS sequence"/>
</dbReference>
<evidence type="ECO:0000256" key="6">
    <source>
        <dbReference type="ARBA" id="ARBA00022670"/>
    </source>
</evidence>
<proteinExistence type="predicted"/>
<keyword evidence="9 15" id="KW-0378">Hydrolase</keyword>
<dbReference type="InterPro" id="IPR050819">
    <property type="entry name" value="Tripeptidyl-peptidase_I"/>
</dbReference>
<feature type="active site" description="Charge relay system" evidence="15">
    <location>
        <position position="280"/>
    </location>
</feature>
<comment type="catalytic activity">
    <reaction evidence="1">
        <text>Release of an N-terminal tripeptide from a polypeptide.</text>
        <dbReference type="EC" id="3.4.14.10"/>
    </reaction>
</comment>
<keyword evidence="7 15" id="KW-0479">Metal-binding</keyword>
<dbReference type="InterPro" id="IPR023828">
    <property type="entry name" value="Peptidase_S8_Ser-AS"/>
</dbReference>
<feature type="binding site" evidence="15">
    <location>
        <position position="540"/>
    </location>
    <ligand>
        <name>Ca(2+)</name>
        <dbReference type="ChEBI" id="CHEBI:29108"/>
    </ligand>
</feature>
<dbReference type="MEROPS" id="S53.010"/>
<dbReference type="Pfam" id="PF09286">
    <property type="entry name" value="Pro-kuma_activ"/>
    <property type="match status" value="1"/>
</dbReference>
<feature type="binding site" evidence="15">
    <location>
        <position position="541"/>
    </location>
    <ligand>
        <name>Ca(2+)</name>
        <dbReference type="ChEBI" id="CHEBI:29108"/>
    </ligand>
</feature>
<dbReference type="PANTHER" id="PTHR14218">
    <property type="entry name" value="PROTEASE S8 TRIPEPTIDYL PEPTIDASE I CLN2"/>
    <property type="match status" value="1"/>
</dbReference>
<keyword evidence="14" id="KW-0325">Glycoprotein</keyword>
<dbReference type="GO" id="GO:0008240">
    <property type="term" value="F:tripeptidyl-peptidase activity"/>
    <property type="evidence" value="ECO:0007669"/>
    <property type="project" value="UniProtKB-EC"/>
</dbReference>
<dbReference type="PROSITE" id="PS00138">
    <property type="entry name" value="SUBTILASE_SER"/>
    <property type="match status" value="1"/>
</dbReference>
<evidence type="ECO:0000256" key="14">
    <source>
        <dbReference type="ARBA" id="ARBA00023180"/>
    </source>
</evidence>
<evidence type="ECO:0000256" key="12">
    <source>
        <dbReference type="ARBA" id="ARBA00023026"/>
    </source>
</evidence>
<dbReference type="EMBL" id="KB932812">
    <property type="protein sequence ID" value="EOO03885.1"/>
    <property type="molecule type" value="Genomic_DNA"/>
</dbReference>
<dbReference type="KEGG" id="tmn:UCRPA7_608"/>
<dbReference type="InterPro" id="IPR015366">
    <property type="entry name" value="S53_propep"/>
</dbReference>
<evidence type="ECO:0000313" key="19">
    <source>
        <dbReference type="Proteomes" id="UP000014074"/>
    </source>
</evidence>
<evidence type="ECO:0000256" key="9">
    <source>
        <dbReference type="ARBA" id="ARBA00022801"/>
    </source>
</evidence>
<dbReference type="GeneID" id="19326700"/>
<keyword evidence="6 15" id="KW-0645">Protease</keyword>